<evidence type="ECO:0000313" key="1">
    <source>
        <dbReference type="EMBL" id="KAH9327501.1"/>
    </source>
</evidence>
<feature type="non-terminal residue" evidence="1">
    <location>
        <position position="1"/>
    </location>
</feature>
<keyword evidence="2" id="KW-1185">Reference proteome</keyword>
<reference evidence="1 2" key="1">
    <citation type="journal article" date="2021" name="Nat. Plants">
        <title>The Taxus genome provides insights into paclitaxel biosynthesis.</title>
        <authorList>
            <person name="Xiong X."/>
            <person name="Gou J."/>
            <person name="Liao Q."/>
            <person name="Li Y."/>
            <person name="Zhou Q."/>
            <person name="Bi G."/>
            <person name="Li C."/>
            <person name="Du R."/>
            <person name="Wang X."/>
            <person name="Sun T."/>
            <person name="Guo L."/>
            <person name="Liang H."/>
            <person name="Lu P."/>
            <person name="Wu Y."/>
            <person name="Zhang Z."/>
            <person name="Ro D.K."/>
            <person name="Shang Y."/>
            <person name="Huang S."/>
            <person name="Yan J."/>
        </authorList>
    </citation>
    <scope>NUCLEOTIDE SEQUENCE [LARGE SCALE GENOMIC DNA]</scope>
    <source>
        <strain evidence="1">Ta-2019</strain>
    </source>
</reference>
<protein>
    <submittedName>
        <fullName evidence="1">Uncharacterized protein</fullName>
    </submittedName>
</protein>
<sequence>TFRGEISSPRIVFPASQTRLALEGPPVRVPVNATCEVEEPDDDEDNEACEEFAREFDDEAEVLEGSRVNFFTTEGIDDYDEVVADMNSESFAVMTREQT</sequence>
<comment type="caution">
    <text evidence="1">The sequence shown here is derived from an EMBL/GenBank/DDBJ whole genome shotgun (WGS) entry which is preliminary data.</text>
</comment>
<accession>A0AA38LKV2</accession>
<dbReference type="AlphaFoldDB" id="A0AA38LKV2"/>
<proteinExistence type="predicted"/>
<gene>
    <name evidence="1" type="ORF">KI387_007679</name>
</gene>
<dbReference type="Proteomes" id="UP000824469">
    <property type="component" value="Unassembled WGS sequence"/>
</dbReference>
<organism evidence="1 2">
    <name type="scientific">Taxus chinensis</name>
    <name type="common">Chinese yew</name>
    <name type="synonym">Taxus wallichiana var. chinensis</name>
    <dbReference type="NCBI Taxonomy" id="29808"/>
    <lineage>
        <taxon>Eukaryota</taxon>
        <taxon>Viridiplantae</taxon>
        <taxon>Streptophyta</taxon>
        <taxon>Embryophyta</taxon>
        <taxon>Tracheophyta</taxon>
        <taxon>Spermatophyta</taxon>
        <taxon>Pinopsida</taxon>
        <taxon>Pinidae</taxon>
        <taxon>Conifers II</taxon>
        <taxon>Cupressales</taxon>
        <taxon>Taxaceae</taxon>
        <taxon>Taxus</taxon>
    </lineage>
</organism>
<dbReference type="EMBL" id="JAHRHJ020000002">
    <property type="protein sequence ID" value="KAH9327501.1"/>
    <property type="molecule type" value="Genomic_DNA"/>
</dbReference>
<evidence type="ECO:0000313" key="2">
    <source>
        <dbReference type="Proteomes" id="UP000824469"/>
    </source>
</evidence>
<feature type="non-terminal residue" evidence="1">
    <location>
        <position position="99"/>
    </location>
</feature>
<name>A0AA38LKV2_TAXCH</name>